<dbReference type="EC" id="4.3.2.2" evidence="4 12"/>
<evidence type="ECO:0000259" key="15">
    <source>
        <dbReference type="Pfam" id="PF08328"/>
    </source>
</evidence>
<comment type="catalytic activity">
    <reaction evidence="8">
        <text>(2S)-2-[5-amino-1-(5-phospho-beta-D-ribosyl)imidazole-4-carboxamido]succinate = 5-amino-1-(5-phospho-beta-D-ribosyl)imidazole-4-carboxamide + fumarate</text>
        <dbReference type="Rhea" id="RHEA:23920"/>
        <dbReference type="ChEBI" id="CHEBI:29806"/>
        <dbReference type="ChEBI" id="CHEBI:58443"/>
        <dbReference type="ChEBI" id="CHEBI:58475"/>
        <dbReference type="EC" id="4.3.2.2"/>
    </reaction>
    <physiologicalReaction direction="left-to-right" evidence="8">
        <dbReference type="Rhea" id="RHEA:23921"/>
    </physiologicalReaction>
</comment>
<dbReference type="PANTHER" id="PTHR43411">
    <property type="entry name" value="ADENYLOSUCCINATE LYASE"/>
    <property type="match status" value="1"/>
</dbReference>
<evidence type="ECO:0000256" key="6">
    <source>
        <dbReference type="ARBA" id="ARBA00022755"/>
    </source>
</evidence>
<dbReference type="SUPFAM" id="SSF48557">
    <property type="entry name" value="L-aspartase-like"/>
    <property type="match status" value="1"/>
</dbReference>
<dbReference type="InterPro" id="IPR000362">
    <property type="entry name" value="Fumarate_lyase_fam"/>
</dbReference>
<evidence type="ECO:0000256" key="8">
    <source>
        <dbReference type="ARBA" id="ARBA00024477"/>
    </source>
</evidence>
<dbReference type="GO" id="GO:0004018">
    <property type="term" value="F:N6-(1,2-dicarboxyethyl)AMP AMP-lyase (fumarate-forming) activity"/>
    <property type="evidence" value="ECO:0007669"/>
    <property type="project" value="UniProtKB-UniRule"/>
</dbReference>
<dbReference type="InterPro" id="IPR022761">
    <property type="entry name" value="Fumarate_lyase_N"/>
</dbReference>
<keyword evidence="6 13" id="KW-0658">Purine biosynthesis</keyword>
<accession>A0A2H0W131</accession>
<evidence type="ECO:0000256" key="1">
    <source>
        <dbReference type="ARBA" id="ARBA00004706"/>
    </source>
</evidence>
<dbReference type="Proteomes" id="UP000230935">
    <property type="component" value="Unassembled WGS sequence"/>
</dbReference>
<evidence type="ECO:0000256" key="5">
    <source>
        <dbReference type="ARBA" id="ARBA00017058"/>
    </source>
</evidence>
<dbReference type="Gene3D" id="1.10.40.30">
    <property type="entry name" value="Fumarase/aspartase (C-terminal domain)"/>
    <property type="match status" value="1"/>
</dbReference>
<evidence type="ECO:0000256" key="7">
    <source>
        <dbReference type="ARBA" id="ARBA00023239"/>
    </source>
</evidence>
<dbReference type="NCBIfam" id="TIGR00928">
    <property type="entry name" value="purB"/>
    <property type="match status" value="1"/>
</dbReference>
<dbReference type="InterPro" id="IPR047136">
    <property type="entry name" value="PurB_bact"/>
</dbReference>
<dbReference type="UniPathway" id="UPA00074">
    <property type="reaction ID" value="UER00132"/>
</dbReference>
<comment type="similarity">
    <text evidence="3 13">Belongs to the lyase 1 family. Adenylosuccinate lyase subfamily.</text>
</comment>
<comment type="function">
    <text evidence="9">Catalyzes two reactions in de novo purine nucleotide biosynthesis. Catalyzes the breakdown of 5-aminoimidazole- (N-succinylocarboxamide) ribotide (SAICAR or 2-[5-amino-1-(5-phospho-beta-D-ribosyl)imidazole-4-carboxamido]succinate) to 5-aminoimidazole-4-carboxamide ribotide (AICAR or 5-amino-1-(5-phospho-beta-D-ribosyl)imidazole-4-carboxamide) and fumarate, and of adenylosuccinate (ADS or N(6)-(1,2-dicarboxyethyl)-AMP) to adenosine monophosphate (AMP) and fumarate.</text>
</comment>
<comment type="pathway">
    <text evidence="2 13">Purine metabolism; AMP biosynthesis via de novo pathway; AMP from IMP: step 2/2.</text>
</comment>
<evidence type="ECO:0000256" key="12">
    <source>
        <dbReference type="NCBIfam" id="TIGR00928"/>
    </source>
</evidence>
<comment type="catalytic activity">
    <reaction evidence="11">
        <text>N(6)-(1,2-dicarboxyethyl)-AMP = fumarate + AMP</text>
        <dbReference type="Rhea" id="RHEA:16853"/>
        <dbReference type="ChEBI" id="CHEBI:29806"/>
        <dbReference type="ChEBI" id="CHEBI:57567"/>
        <dbReference type="ChEBI" id="CHEBI:456215"/>
        <dbReference type="EC" id="4.3.2.2"/>
    </reaction>
    <physiologicalReaction direction="left-to-right" evidence="11">
        <dbReference type="Rhea" id="RHEA:16854"/>
    </physiologicalReaction>
</comment>
<dbReference type="GO" id="GO:0070626">
    <property type="term" value="F:(S)-2-(5-amino-1-(5-phospho-D-ribosyl)imidazole-4-carboxamido) succinate lyase (fumarate-forming) activity"/>
    <property type="evidence" value="ECO:0007669"/>
    <property type="project" value="RHEA"/>
</dbReference>
<dbReference type="PROSITE" id="PS00163">
    <property type="entry name" value="FUMARATE_LYASES"/>
    <property type="match status" value="1"/>
</dbReference>
<proteinExistence type="inferred from homology"/>
<comment type="pathway">
    <text evidence="1 13">Purine metabolism; IMP biosynthesis via de novo pathway; 5-amino-1-(5-phospho-D-ribosyl)imidazole-4-carboxamide from 5-amino-1-(5-phospho-D-ribosyl)imidazole-4-carboxylate: step 2/2.</text>
</comment>
<dbReference type="PRINTS" id="PR00149">
    <property type="entry name" value="FUMRATELYASE"/>
</dbReference>
<feature type="domain" description="Fumarate lyase N-terminal" evidence="14">
    <location>
        <begin position="10"/>
        <end position="308"/>
    </location>
</feature>
<evidence type="ECO:0000256" key="4">
    <source>
        <dbReference type="ARBA" id="ARBA00012339"/>
    </source>
</evidence>
<dbReference type="Gene3D" id="1.20.200.10">
    <property type="entry name" value="Fumarase/aspartase (Central domain)"/>
    <property type="match status" value="1"/>
</dbReference>
<dbReference type="Gene3D" id="1.10.275.10">
    <property type="entry name" value="Fumarase/aspartase (N-terminal domain)"/>
    <property type="match status" value="1"/>
</dbReference>
<dbReference type="InterPro" id="IPR004769">
    <property type="entry name" value="Pur_lyase"/>
</dbReference>
<dbReference type="AlphaFoldDB" id="A0A2H0W131"/>
<dbReference type="InterPro" id="IPR020557">
    <property type="entry name" value="Fumarate_lyase_CS"/>
</dbReference>
<reference evidence="17" key="1">
    <citation type="submission" date="2017-09" db="EMBL/GenBank/DDBJ databases">
        <title>Depth-based differentiation of microbial function through sediment-hosted aquifers and enrichment of novel symbionts in the deep terrestrial subsurface.</title>
        <authorList>
            <person name="Probst A.J."/>
            <person name="Ladd B."/>
            <person name="Jarett J.K."/>
            <person name="Geller-Mcgrath D.E."/>
            <person name="Sieber C.M.K."/>
            <person name="Emerson J.B."/>
            <person name="Anantharaman K."/>
            <person name="Thomas B.C."/>
            <person name="Malmstrom R."/>
            <person name="Stieglmeier M."/>
            <person name="Klingl A."/>
            <person name="Woyke T."/>
            <person name="Ryan C.M."/>
            <person name="Banfield J.F."/>
        </authorList>
    </citation>
    <scope>NUCLEOTIDE SEQUENCE [LARGE SCALE GENOMIC DNA]</scope>
</reference>
<sequence>MLGAISPLDGRYAQAVKELSPIFSEAGLMRYRVMVEIEYLIALGQEAGVPEVAPFSVTQIKKLRQLYLNFNQTHAKKVKQIEKRTNHDVKAIEYYLKENLNRAEFKSGATFVHFGLTSEDVNNLAYSKMLQDGVVEYLKSVKKVNSHIKSLANSFKNISLLSLTHGQPASPTTVGKELAVFVLRLNDAVANIESIKLSGKFAGATGNWNAHMAAYPKVDWLKFSQKFVESLGLKFNPLTTQIEPHDNAARMYQAISLANTILRDLDQDIWFYISRGIFKLKKKTSEVGSSTMPHKVNPIDFENSEGNAALANSILLGMAVKLPVSRLQRDLSDSTTLRNQGIGVGYSLLACKNTLKGLHKLDIDRRACKEELENHYEVLGEVVQTVMKKYGHIDAYEQIKKKTRGRQLTKALYLALVKSLDIPKAEKQRLLKLTPANYIGLAAKLVDKL</sequence>
<evidence type="ECO:0000256" key="10">
    <source>
        <dbReference type="ARBA" id="ARBA00030717"/>
    </source>
</evidence>
<evidence type="ECO:0000313" key="16">
    <source>
        <dbReference type="EMBL" id="PIS05085.1"/>
    </source>
</evidence>
<dbReference type="GO" id="GO:0006189">
    <property type="term" value="P:'de novo' IMP biosynthetic process"/>
    <property type="evidence" value="ECO:0007669"/>
    <property type="project" value="UniProtKB-UniPathway"/>
</dbReference>
<evidence type="ECO:0000256" key="3">
    <source>
        <dbReference type="ARBA" id="ARBA00008273"/>
    </source>
</evidence>
<evidence type="ECO:0000256" key="2">
    <source>
        <dbReference type="ARBA" id="ARBA00004734"/>
    </source>
</evidence>
<keyword evidence="7 13" id="KW-0456">Lyase</keyword>
<dbReference type="InterPro" id="IPR008948">
    <property type="entry name" value="L-Aspartase-like"/>
</dbReference>
<feature type="domain" description="Adenylosuccinate lyase PurB C-terminal" evidence="15">
    <location>
        <begin position="325"/>
        <end position="439"/>
    </location>
</feature>
<comment type="caution">
    <text evidence="16">The sequence shown here is derived from an EMBL/GenBank/DDBJ whole genome shotgun (WGS) entry which is preliminary data.</text>
</comment>
<dbReference type="InterPro" id="IPR013539">
    <property type="entry name" value="PurB_C"/>
</dbReference>
<dbReference type="Pfam" id="PF08328">
    <property type="entry name" value="ASL_C"/>
    <property type="match status" value="1"/>
</dbReference>
<evidence type="ECO:0000256" key="11">
    <source>
        <dbReference type="ARBA" id="ARBA00049115"/>
    </source>
</evidence>
<dbReference type="InterPro" id="IPR024083">
    <property type="entry name" value="Fumarase/histidase_N"/>
</dbReference>
<dbReference type="NCBIfam" id="NF006764">
    <property type="entry name" value="PRK09285.1"/>
    <property type="match status" value="1"/>
</dbReference>
<dbReference type="UniPathway" id="UPA00075">
    <property type="reaction ID" value="UER00336"/>
</dbReference>
<dbReference type="GO" id="GO:0044208">
    <property type="term" value="P:'de novo' AMP biosynthetic process"/>
    <property type="evidence" value="ECO:0007669"/>
    <property type="project" value="UniProtKB-UniPathway"/>
</dbReference>
<evidence type="ECO:0000313" key="17">
    <source>
        <dbReference type="Proteomes" id="UP000230935"/>
    </source>
</evidence>
<evidence type="ECO:0000256" key="9">
    <source>
        <dbReference type="ARBA" id="ARBA00025012"/>
    </source>
</evidence>
<dbReference type="Pfam" id="PF00206">
    <property type="entry name" value="Lyase_1"/>
    <property type="match status" value="1"/>
</dbReference>
<dbReference type="EMBL" id="PEZZ01000021">
    <property type="protein sequence ID" value="PIS05085.1"/>
    <property type="molecule type" value="Genomic_DNA"/>
</dbReference>
<gene>
    <name evidence="16" type="ORF">COT81_02875</name>
</gene>
<evidence type="ECO:0000259" key="14">
    <source>
        <dbReference type="Pfam" id="PF00206"/>
    </source>
</evidence>
<organism evidence="16 17">
    <name type="scientific">Candidatus Buchananbacteria bacterium CG10_big_fil_rev_8_21_14_0_10_42_9</name>
    <dbReference type="NCBI Taxonomy" id="1974526"/>
    <lineage>
        <taxon>Bacteria</taxon>
        <taxon>Candidatus Buchananiibacteriota</taxon>
    </lineage>
</organism>
<evidence type="ECO:0000256" key="13">
    <source>
        <dbReference type="RuleBase" id="RU361172"/>
    </source>
</evidence>
<protein>
    <recommendedName>
        <fullName evidence="5 12">Adenylosuccinate lyase</fullName>
        <shortName evidence="13">ASL</shortName>
        <ecNumber evidence="4 12">4.3.2.2</ecNumber>
    </recommendedName>
    <alternativeName>
        <fullName evidence="10 13">Adenylosuccinase</fullName>
    </alternativeName>
</protein>
<dbReference type="PANTHER" id="PTHR43411:SF1">
    <property type="entry name" value="ADENYLOSUCCINATE LYASE"/>
    <property type="match status" value="1"/>
</dbReference>
<name>A0A2H0W131_9BACT</name>